<accession>A0A4E0QZQ8</accession>
<evidence type="ECO:0000313" key="3">
    <source>
        <dbReference type="Proteomes" id="UP000230066"/>
    </source>
</evidence>
<feature type="region of interest" description="Disordered" evidence="1">
    <location>
        <begin position="226"/>
        <end position="291"/>
    </location>
</feature>
<feature type="region of interest" description="Disordered" evidence="1">
    <location>
        <begin position="305"/>
        <end position="332"/>
    </location>
</feature>
<comment type="caution">
    <text evidence="2">The sequence shown here is derived from an EMBL/GenBank/DDBJ whole genome shotgun (WGS) entry which is preliminary data.</text>
</comment>
<proteinExistence type="predicted"/>
<gene>
    <name evidence="2" type="ORF">D915_010336</name>
</gene>
<reference evidence="2" key="1">
    <citation type="submission" date="2019-03" db="EMBL/GenBank/DDBJ databases">
        <title>Improved annotation for the trematode Fasciola hepatica.</title>
        <authorList>
            <person name="Choi Y.-J."/>
            <person name="Martin J."/>
            <person name="Mitreva M."/>
        </authorList>
    </citation>
    <scope>NUCLEOTIDE SEQUENCE [LARGE SCALE GENOMIC DNA]</scope>
</reference>
<evidence type="ECO:0000256" key="1">
    <source>
        <dbReference type="SAM" id="MobiDB-lite"/>
    </source>
</evidence>
<feature type="region of interest" description="Disordered" evidence="1">
    <location>
        <begin position="418"/>
        <end position="448"/>
    </location>
</feature>
<dbReference type="EMBL" id="JXXN02007633">
    <property type="protein sequence ID" value="THD19026.1"/>
    <property type="molecule type" value="Genomic_DNA"/>
</dbReference>
<feature type="region of interest" description="Disordered" evidence="1">
    <location>
        <begin position="514"/>
        <end position="538"/>
    </location>
</feature>
<feature type="compositionally biased region" description="Acidic residues" evidence="1">
    <location>
        <begin position="281"/>
        <end position="291"/>
    </location>
</feature>
<feature type="compositionally biased region" description="Low complexity" evidence="1">
    <location>
        <begin position="312"/>
        <end position="322"/>
    </location>
</feature>
<dbReference type="AlphaFoldDB" id="A0A4E0QZQ8"/>
<sequence>MEEEDSNSNSKIDSVPVADFSSDTVVHVDDAAPVEITNRSTSPNVVTVCPVNPKKRLISQFSVAGEESVCAVSAPADVVPSILPTSAPSTTTLDEATDVSMLSPPGQLPVVTDQTPTEQCTSHSTPLPPKKATVKQQAEQLRQQEMRKVRVSLSEYRRRRGLSSNSSSSNSVKPIGDGSKQPQTTSKNSTIEQLGSILPPGLVDPGILLEELPKFYDQLRLPATVSTEPTQPVEPVVSPATLRSSVDRDSDSLSSKLTHAPLMSVLESRVTERGPRTPSEPPDEEDYEDLDGDLPSTVYCRQLSVPHPDSLTTNSTTGNSNGPCWSSDRSPQRTVDAARPFSTTCSNYTECKLVPVIAHSQFLRAPTRTAVRDAGVQCIRLSMVSSLSFKAHSPIRASRQLDSNGLHRSSGRIRNHSSLSASADNSIHCSPPLPPPPPPPPPPIRSALSSNTLVDYEATSPMDSGPHVRLSGSDVPATYGEAEHMLKTNSLEYFIRRDQEIRSWQEARSYEWDRRRGSSGNRPSVEVHSHTRHGCQRRHSWRNSAAYAALPSHHPGWSGLDEKCTRHTGSNVAGQLFDVEQTLHRLQDSLRAQLDRTRMALTPHNGSTLNRLPSFHSTGCAVDASDLTPYAAERIMFVKTRLSIRSLYYRQSISGLYQAFV</sequence>
<feature type="compositionally biased region" description="Polar residues" evidence="1">
    <location>
        <begin position="323"/>
        <end position="332"/>
    </location>
</feature>
<protein>
    <submittedName>
        <fullName evidence="2">Uncharacterized protein</fullName>
    </submittedName>
</protein>
<feature type="compositionally biased region" description="Pro residues" evidence="1">
    <location>
        <begin position="431"/>
        <end position="444"/>
    </location>
</feature>
<keyword evidence="3" id="KW-1185">Reference proteome</keyword>
<dbReference type="Proteomes" id="UP000230066">
    <property type="component" value="Unassembled WGS sequence"/>
</dbReference>
<feature type="compositionally biased region" description="Polar residues" evidence="1">
    <location>
        <begin position="418"/>
        <end position="428"/>
    </location>
</feature>
<feature type="compositionally biased region" description="Polar residues" evidence="1">
    <location>
        <begin position="180"/>
        <end position="193"/>
    </location>
</feature>
<feature type="region of interest" description="Disordered" evidence="1">
    <location>
        <begin position="99"/>
        <end position="198"/>
    </location>
</feature>
<organism evidence="2 3">
    <name type="scientific">Fasciola hepatica</name>
    <name type="common">Liver fluke</name>
    <dbReference type="NCBI Taxonomy" id="6192"/>
    <lineage>
        <taxon>Eukaryota</taxon>
        <taxon>Metazoa</taxon>
        <taxon>Spiralia</taxon>
        <taxon>Lophotrochozoa</taxon>
        <taxon>Platyhelminthes</taxon>
        <taxon>Trematoda</taxon>
        <taxon>Digenea</taxon>
        <taxon>Plagiorchiida</taxon>
        <taxon>Echinostomata</taxon>
        <taxon>Echinostomatoidea</taxon>
        <taxon>Fasciolidae</taxon>
        <taxon>Fasciola</taxon>
    </lineage>
</organism>
<evidence type="ECO:0000313" key="2">
    <source>
        <dbReference type="EMBL" id="THD19026.1"/>
    </source>
</evidence>
<name>A0A4E0QZQ8_FASHE</name>
<feature type="compositionally biased region" description="Polar residues" evidence="1">
    <location>
        <begin position="112"/>
        <end position="125"/>
    </location>
</feature>